<protein>
    <recommendedName>
        <fullName evidence="4">Ribonuclease PIN domain-containing protein</fullName>
    </recommendedName>
</protein>
<keyword evidence="2" id="KW-0479">Metal-binding</keyword>
<dbReference type="GO" id="GO:0004521">
    <property type="term" value="F:RNA endonuclease activity"/>
    <property type="evidence" value="ECO:0007669"/>
    <property type="project" value="TreeGrafter"/>
</dbReference>
<dbReference type="CDD" id="cd09876">
    <property type="entry name" value="PIN_Nob1-like"/>
    <property type="match status" value="1"/>
</dbReference>
<dbReference type="GO" id="GO:0016787">
    <property type="term" value="F:hydrolase activity"/>
    <property type="evidence" value="ECO:0007669"/>
    <property type="project" value="UniProtKB-KW"/>
</dbReference>
<dbReference type="Pfam" id="PF17146">
    <property type="entry name" value="PIN_6"/>
    <property type="match status" value="1"/>
</dbReference>
<evidence type="ECO:0000256" key="1">
    <source>
        <dbReference type="ARBA" id="ARBA00022722"/>
    </source>
</evidence>
<dbReference type="Gene3D" id="3.40.50.1010">
    <property type="entry name" value="5'-nuclease"/>
    <property type="match status" value="1"/>
</dbReference>
<dbReference type="InterPro" id="IPR039907">
    <property type="entry name" value="NOB1"/>
</dbReference>
<keyword evidence="3" id="KW-0378">Hydrolase</keyword>
<dbReference type="PANTHER" id="PTHR12814">
    <property type="entry name" value="RNA-BINDING PROTEIN NOB1"/>
    <property type="match status" value="1"/>
</dbReference>
<proteinExistence type="predicted"/>
<accession>A0A0M0BV47</accession>
<dbReference type="PANTHER" id="PTHR12814:SF2">
    <property type="entry name" value="RNA-BINDING PROTEIN NOB1"/>
    <property type="match status" value="1"/>
</dbReference>
<evidence type="ECO:0000313" key="6">
    <source>
        <dbReference type="Proteomes" id="UP000054016"/>
    </source>
</evidence>
<feature type="domain" description="Ribonuclease PIN" evidence="4">
    <location>
        <begin position="1"/>
        <end position="90"/>
    </location>
</feature>
<comment type="caution">
    <text evidence="5">The sequence shown here is derived from an EMBL/GenBank/DDBJ whole genome shotgun (WGS) entry which is preliminary data.</text>
</comment>
<dbReference type="GO" id="GO:0046872">
    <property type="term" value="F:metal ion binding"/>
    <property type="evidence" value="ECO:0007669"/>
    <property type="project" value="UniProtKB-KW"/>
</dbReference>
<evidence type="ECO:0000256" key="3">
    <source>
        <dbReference type="ARBA" id="ARBA00022801"/>
    </source>
</evidence>
<organism evidence="5 6">
    <name type="scientific">miscellaneous Crenarchaeota group-1 archaeon SG8-32-3</name>
    <dbReference type="NCBI Taxonomy" id="1685125"/>
    <lineage>
        <taxon>Archaea</taxon>
        <taxon>Candidatus Bathyarchaeota</taxon>
        <taxon>MCG-1</taxon>
    </lineage>
</organism>
<dbReference type="GO" id="GO:0030688">
    <property type="term" value="C:preribosome, small subunit precursor"/>
    <property type="evidence" value="ECO:0007669"/>
    <property type="project" value="TreeGrafter"/>
</dbReference>
<reference evidence="6" key="1">
    <citation type="submission" date="2015-06" db="EMBL/GenBank/DDBJ databases">
        <title>New insights into the roles of widespread benthic archaea in carbon and nitrogen cycling.</title>
        <authorList>
            <person name="Lazar C.S."/>
            <person name="Baker B.J."/>
            <person name="Seitz K.W."/>
            <person name="Hyde A.S."/>
            <person name="Dick G.J."/>
            <person name="Hinrichs K.-U."/>
            <person name="Teske A.P."/>
        </authorList>
    </citation>
    <scope>NUCLEOTIDE SEQUENCE [LARGE SCALE GENOMIC DNA]</scope>
</reference>
<sequence>MVLDTSAFLAGFDPFSVSEEQVTAPTVEDEIKSNSMSWVRFKTAVENGKMKVKAPAKEHWNKVKTSSKKVGDAFFLSKTDIELLAIASELKAEGCKPQIITDDYSIQNVAAQLGIEFVPLATFGISRLLEWIRYCPACHRKYPADYKSTTCEVCGTDLKRKPRRTAKELKGIS</sequence>
<gene>
    <name evidence="5" type="ORF">AC478_00505</name>
</gene>
<evidence type="ECO:0000313" key="5">
    <source>
        <dbReference type="EMBL" id="KON32334.1"/>
    </source>
</evidence>
<evidence type="ECO:0000259" key="4">
    <source>
        <dbReference type="Pfam" id="PF17146"/>
    </source>
</evidence>
<dbReference type="EMBL" id="LFWV01000004">
    <property type="protein sequence ID" value="KON32334.1"/>
    <property type="molecule type" value="Genomic_DNA"/>
</dbReference>
<dbReference type="InterPro" id="IPR033411">
    <property type="entry name" value="Ribonuclease_PIN"/>
</dbReference>
<name>A0A0M0BV47_9ARCH</name>
<evidence type="ECO:0000256" key="2">
    <source>
        <dbReference type="ARBA" id="ARBA00022723"/>
    </source>
</evidence>
<keyword evidence="1" id="KW-0540">Nuclease</keyword>
<dbReference type="Proteomes" id="UP000054016">
    <property type="component" value="Unassembled WGS sequence"/>
</dbReference>
<dbReference type="GO" id="GO:0030490">
    <property type="term" value="P:maturation of SSU-rRNA"/>
    <property type="evidence" value="ECO:0007669"/>
    <property type="project" value="TreeGrafter"/>
</dbReference>
<dbReference type="AlphaFoldDB" id="A0A0M0BV47"/>